<protein>
    <submittedName>
        <fullName evidence="1">Uncharacterized protein</fullName>
    </submittedName>
</protein>
<evidence type="ECO:0000313" key="1">
    <source>
        <dbReference type="EMBL" id="TDS16066.1"/>
    </source>
</evidence>
<evidence type="ECO:0000313" key="2">
    <source>
        <dbReference type="Proteomes" id="UP000294752"/>
    </source>
</evidence>
<dbReference type="Proteomes" id="UP000294752">
    <property type="component" value="Unassembled WGS sequence"/>
</dbReference>
<organism evidence="1 2">
    <name type="scientific">Sphingobacterium paludis</name>
    <dbReference type="NCBI Taxonomy" id="1476465"/>
    <lineage>
        <taxon>Bacteria</taxon>
        <taxon>Pseudomonadati</taxon>
        <taxon>Bacteroidota</taxon>
        <taxon>Sphingobacteriia</taxon>
        <taxon>Sphingobacteriales</taxon>
        <taxon>Sphingobacteriaceae</taxon>
        <taxon>Sphingobacterium</taxon>
    </lineage>
</organism>
<dbReference type="EMBL" id="SNZV01000002">
    <property type="protein sequence ID" value="TDS16066.1"/>
    <property type="molecule type" value="Genomic_DNA"/>
</dbReference>
<name>A0A4R7DAH5_9SPHI</name>
<dbReference type="AlphaFoldDB" id="A0A4R7DAH5"/>
<accession>A0A4R7DAH5</accession>
<gene>
    <name evidence="1" type="ORF">B0I21_102391</name>
</gene>
<keyword evidence="2" id="KW-1185">Reference proteome</keyword>
<dbReference type="RefSeq" id="WP_166637773.1">
    <property type="nucleotide sequence ID" value="NZ_SNZV01000002.1"/>
</dbReference>
<proteinExistence type="predicted"/>
<reference evidence="1 2" key="1">
    <citation type="submission" date="2019-03" db="EMBL/GenBank/DDBJ databases">
        <title>Genomic Encyclopedia of Type Strains, Phase III (KMG-III): the genomes of soil and plant-associated and newly described type strains.</title>
        <authorList>
            <person name="Whitman W."/>
        </authorList>
    </citation>
    <scope>NUCLEOTIDE SEQUENCE [LARGE SCALE GENOMIC DNA]</scope>
    <source>
        <strain evidence="1 2">CGMCC 1.12801</strain>
    </source>
</reference>
<comment type="caution">
    <text evidence="1">The sequence shown here is derived from an EMBL/GenBank/DDBJ whole genome shotgun (WGS) entry which is preliminary data.</text>
</comment>
<sequence>MKNTESLNFEELTQAELLNFDGGVRYPEAYELGNSIGNGIRKGIAIIGMALLFMS</sequence>